<evidence type="ECO:0000313" key="2">
    <source>
        <dbReference type="Proteomes" id="UP000565579"/>
    </source>
</evidence>
<sequence length="369" mass="39372">MAVHEIRIDPVLPLRDEPGTGHNRWHPDIPPVVHCAPGDEVVMETRDAFDGQMGPEATLKTVEAPDLDVVHPLTGPVHVEGAQPGDLLEIEIVEIVPDTYGYTVQVPGFGFLRDAFPDPFIVRWHLADGWATSDDLPGVRIPAAPFMGTIGLSPGHASLSRITAREQAALERGGFVLPPSPDGAVPTAVGPTGLRTIPPREQAGNVDIKQLGAGTRLYIPVDTPGALFSAGDAHFAQGDSEACGTAIEMRATLRVRFALHPGEAAAKGIRSPRFTRSDYWVAPAYAAPRRFYATTGMSVSRDGEVAAEDATLAARNALLEMISHLGERGWSAQQAYAICSVAVDLKVSQLVDVPSFLVSAFLPEDIFTG</sequence>
<reference evidence="1 2" key="1">
    <citation type="submission" date="2020-08" db="EMBL/GenBank/DDBJ databases">
        <title>Sequencing the genomes of 1000 actinobacteria strains.</title>
        <authorList>
            <person name="Klenk H.-P."/>
        </authorList>
    </citation>
    <scope>NUCLEOTIDE SEQUENCE [LARGE SCALE GENOMIC DNA]</scope>
    <source>
        <strain evidence="1 2">DSM 43768</strain>
    </source>
</reference>
<dbReference type="RefSeq" id="WP_185110112.1">
    <property type="nucleotide sequence ID" value="NZ_BAAAXY010000006.1"/>
</dbReference>
<keyword evidence="1" id="KW-0378">Hydrolase</keyword>
<name>A0A7X0P5A3_9ACTN</name>
<dbReference type="InterPro" id="IPR004304">
    <property type="entry name" value="FmdA_AmdA"/>
</dbReference>
<protein>
    <submittedName>
        <fullName evidence="1">Formamidase</fullName>
        <ecNumber evidence="1">3.5.1.49</ecNumber>
    </submittedName>
</protein>
<dbReference type="PANTHER" id="PTHR31891">
    <property type="entry name" value="FORMAMIDASE C869.04-RELATED"/>
    <property type="match status" value="1"/>
</dbReference>
<dbReference type="Pfam" id="PF03069">
    <property type="entry name" value="FmdA_AmdA"/>
    <property type="match status" value="1"/>
</dbReference>
<dbReference type="Gene3D" id="2.60.120.580">
    <property type="entry name" value="Acetamidase/Formamidase-like domains"/>
    <property type="match status" value="2"/>
</dbReference>
<dbReference type="PANTHER" id="PTHR31891:SF1">
    <property type="entry name" value="FORMAMIDASE C869.04-RELATED"/>
    <property type="match status" value="1"/>
</dbReference>
<accession>A0A7X0P5A3</accession>
<dbReference type="EMBL" id="JACHMI010000001">
    <property type="protein sequence ID" value="MBB6555533.1"/>
    <property type="molecule type" value="Genomic_DNA"/>
</dbReference>
<proteinExistence type="predicted"/>
<evidence type="ECO:0000313" key="1">
    <source>
        <dbReference type="EMBL" id="MBB6555533.1"/>
    </source>
</evidence>
<dbReference type="Proteomes" id="UP000565579">
    <property type="component" value="Unassembled WGS sequence"/>
</dbReference>
<comment type="caution">
    <text evidence="1">The sequence shown here is derived from an EMBL/GenBank/DDBJ whole genome shotgun (WGS) entry which is preliminary data.</text>
</comment>
<keyword evidence="2" id="KW-1185">Reference proteome</keyword>
<dbReference type="GO" id="GO:0004328">
    <property type="term" value="F:formamidase activity"/>
    <property type="evidence" value="ECO:0007669"/>
    <property type="project" value="UniProtKB-EC"/>
</dbReference>
<dbReference type="AlphaFoldDB" id="A0A7X0P5A3"/>
<dbReference type="SUPFAM" id="SSF141130">
    <property type="entry name" value="Acetamidase/Formamidase-like"/>
    <property type="match status" value="1"/>
</dbReference>
<organism evidence="1 2">
    <name type="scientific">Nonomuraea rubra</name>
    <dbReference type="NCBI Taxonomy" id="46180"/>
    <lineage>
        <taxon>Bacteria</taxon>
        <taxon>Bacillati</taxon>
        <taxon>Actinomycetota</taxon>
        <taxon>Actinomycetes</taxon>
        <taxon>Streptosporangiales</taxon>
        <taxon>Streptosporangiaceae</taxon>
        <taxon>Nonomuraea</taxon>
    </lineage>
</organism>
<gene>
    <name evidence="1" type="ORF">HD593_010328</name>
</gene>
<dbReference type="Gene3D" id="3.10.28.20">
    <property type="entry name" value="Acetamidase/Formamidase-like domains"/>
    <property type="match status" value="1"/>
</dbReference>
<dbReference type="EC" id="3.5.1.49" evidence="1"/>